<dbReference type="EMBL" id="MTSL01000065">
    <property type="protein sequence ID" value="PJF19345.1"/>
    <property type="molecule type" value="Genomic_DNA"/>
</dbReference>
<keyword evidence="3" id="KW-1185">Reference proteome</keyword>
<organism evidence="2 3">
    <name type="scientific">Paramicrosporidium saccamoebae</name>
    <dbReference type="NCBI Taxonomy" id="1246581"/>
    <lineage>
        <taxon>Eukaryota</taxon>
        <taxon>Fungi</taxon>
        <taxon>Fungi incertae sedis</taxon>
        <taxon>Cryptomycota</taxon>
        <taxon>Cryptomycota incertae sedis</taxon>
        <taxon>Paramicrosporidium</taxon>
    </lineage>
</organism>
<sequence length="288" mass="32291">MPSTTLFWNILILQCTLRKRRVIFLTFRFKELQLLTSQTLPTAPIPKESWKYNELSADSCNFQKDLQTFSRRCPPGFDVSLFEAKSGMVKESVDYIRSKVKILELIQKGDYSKLSTQLESILGTLAEHADFLNTESIQMLVNVLLEEDRLEALQFARHILSMAGPRLDGDSCALLHTLLFPTIFDSEAAKLVKQSDRSSPNKQPDRGTPGKLTSSHTEPSDRASPGKPIPRHSEQPSTPPAPTAQPNMARTPIKPAVGTVRASEKCLMDLNRTVRLTKHAISMIDLEM</sequence>
<protein>
    <submittedName>
        <fullName evidence="2">Uncharacterized protein</fullName>
    </submittedName>
</protein>
<comment type="caution">
    <text evidence="2">The sequence shown here is derived from an EMBL/GenBank/DDBJ whole genome shotgun (WGS) entry which is preliminary data.</text>
</comment>
<feature type="region of interest" description="Disordered" evidence="1">
    <location>
        <begin position="191"/>
        <end position="250"/>
    </location>
</feature>
<evidence type="ECO:0000313" key="3">
    <source>
        <dbReference type="Proteomes" id="UP000240830"/>
    </source>
</evidence>
<gene>
    <name evidence="2" type="ORF">PSACC_00845</name>
</gene>
<proteinExistence type="predicted"/>
<dbReference type="AlphaFoldDB" id="A0A2H9TNL7"/>
<evidence type="ECO:0000256" key="1">
    <source>
        <dbReference type="SAM" id="MobiDB-lite"/>
    </source>
</evidence>
<accession>A0A2H9TNL7</accession>
<dbReference type="Proteomes" id="UP000240830">
    <property type="component" value="Unassembled WGS sequence"/>
</dbReference>
<name>A0A2H9TNL7_9FUNG</name>
<reference evidence="2 3" key="1">
    <citation type="submission" date="2016-10" db="EMBL/GenBank/DDBJ databases">
        <title>The genome of Paramicrosporidium saccamoebae is the missing link in understanding Cryptomycota and Microsporidia evolution.</title>
        <authorList>
            <person name="Quandt C.A."/>
            <person name="Beaudet D."/>
            <person name="Corsaro D."/>
            <person name="Michel R."/>
            <person name="Corradi N."/>
            <person name="James T."/>
        </authorList>
    </citation>
    <scope>NUCLEOTIDE SEQUENCE [LARGE SCALE GENOMIC DNA]</scope>
    <source>
        <strain evidence="2 3">KSL3</strain>
    </source>
</reference>
<evidence type="ECO:0000313" key="2">
    <source>
        <dbReference type="EMBL" id="PJF19345.1"/>
    </source>
</evidence>